<feature type="signal peptide" evidence="1">
    <location>
        <begin position="1"/>
        <end position="27"/>
    </location>
</feature>
<accession>A0A8T0SW02</accession>
<evidence type="ECO:0000313" key="3">
    <source>
        <dbReference type="Proteomes" id="UP000823388"/>
    </source>
</evidence>
<dbReference type="PROSITE" id="PS51257">
    <property type="entry name" value="PROKAR_LIPOPROTEIN"/>
    <property type="match status" value="1"/>
</dbReference>
<dbReference type="EMBL" id="CM029045">
    <property type="protein sequence ID" value="KAG2602851.1"/>
    <property type="molecule type" value="Genomic_DNA"/>
</dbReference>
<evidence type="ECO:0000313" key="2">
    <source>
        <dbReference type="EMBL" id="KAG2602851.1"/>
    </source>
</evidence>
<feature type="chain" id="PRO_5035753471" evidence="1">
    <location>
        <begin position="28"/>
        <end position="138"/>
    </location>
</feature>
<protein>
    <submittedName>
        <fullName evidence="2">Uncharacterized protein</fullName>
    </submittedName>
</protein>
<comment type="caution">
    <text evidence="2">The sequence shown here is derived from an EMBL/GenBank/DDBJ whole genome shotgun (WGS) entry which is preliminary data.</text>
</comment>
<proteinExistence type="predicted"/>
<evidence type="ECO:0000256" key="1">
    <source>
        <dbReference type="SAM" id="SignalP"/>
    </source>
</evidence>
<sequence length="138" mass="15146">MARGCPTTTTSSLLLLFILSCLIIGHAFCNHGHHGRTSGCFPLTNSADYVEQYPHQESPDKHIVSQETMKQGVVYSISDTDTPRICIGCILQKPDKHWVWSPVLYLLCGGNNTCAVQGRWQVNAPSISVGVSKRESVC</sequence>
<dbReference type="AlphaFoldDB" id="A0A8T0SW02"/>
<keyword evidence="3" id="KW-1185">Reference proteome</keyword>
<name>A0A8T0SW02_PANVG</name>
<dbReference type="Proteomes" id="UP000823388">
    <property type="component" value="Chromosome 5K"/>
</dbReference>
<reference evidence="2" key="1">
    <citation type="submission" date="2020-05" db="EMBL/GenBank/DDBJ databases">
        <title>WGS assembly of Panicum virgatum.</title>
        <authorList>
            <person name="Lovell J.T."/>
            <person name="Jenkins J."/>
            <person name="Shu S."/>
            <person name="Juenger T.E."/>
            <person name="Schmutz J."/>
        </authorList>
    </citation>
    <scope>NUCLEOTIDE SEQUENCE</scope>
    <source>
        <strain evidence="2">AP13</strain>
    </source>
</reference>
<gene>
    <name evidence="2" type="ORF">PVAP13_5KG712000</name>
</gene>
<keyword evidence="1" id="KW-0732">Signal</keyword>
<organism evidence="2 3">
    <name type="scientific">Panicum virgatum</name>
    <name type="common">Blackwell switchgrass</name>
    <dbReference type="NCBI Taxonomy" id="38727"/>
    <lineage>
        <taxon>Eukaryota</taxon>
        <taxon>Viridiplantae</taxon>
        <taxon>Streptophyta</taxon>
        <taxon>Embryophyta</taxon>
        <taxon>Tracheophyta</taxon>
        <taxon>Spermatophyta</taxon>
        <taxon>Magnoliopsida</taxon>
        <taxon>Liliopsida</taxon>
        <taxon>Poales</taxon>
        <taxon>Poaceae</taxon>
        <taxon>PACMAD clade</taxon>
        <taxon>Panicoideae</taxon>
        <taxon>Panicodae</taxon>
        <taxon>Paniceae</taxon>
        <taxon>Panicinae</taxon>
        <taxon>Panicum</taxon>
        <taxon>Panicum sect. Hiantes</taxon>
    </lineage>
</organism>